<evidence type="ECO:0000256" key="5">
    <source>
        <dbReference type="ARBA" id="ARBA00023180"/>
    </source>
</evidence>
<evidence type="ECO:0000256" key="2">
    <source>
        <dbReference type="ARBA" id="ARBA00022692"/>
    </source>
</evidence>
<accession>A0AAD9JBL3</accession>
<evidence type="ECO:0000256" key="8">
    <source>
        <dbReference type="SAM" id="Phobius"/>
    </source>
</evidence>
<dbReference type="PANTHER" id="PTHR45951:SF7">
    <property type="entry name" value="SSD DOMAIN-CONTAINING PROTEIN"/>
    <property type="match status" value="1"/>
</dbReference>
<name>A0AAD9JBL3_9ANNE</name>
<feature type="transmembrane region" description="Helical" evidence="8">
    <location>
        <begin position="262"/>
        <end position="288"/>
    </location>
</feature>
<comment type="caution">
    <text evidence="10">The sequence shown here is derived from an EMBL/GenBank/DDBJ whole genome shotgun (WGS) entry which is preliminary data.</text>
</comment>
<proteinExistence type="inferred from homology"/>
<evidence type="ECO:0000313" key="11">
    <source>
        <dbReference type="Proteomes" id="UP001208570"/>
    </source>
</evidence>
<evidence type="ECO:0000259" key="9">
    <source>
        <dbReference type="PROSITE" id="PS50156"/>
    </source>
</evidence>
<feature type="transmembrane region" description="Helical" evidence="8">
    <location>
        <begin position="309"/>
        <end position="330"/>
    </location>
</feature>
<dbReference type="Gene3D" id="1.20.1640.10">
    <property type="entry name" value="Multidrug efflux transporter AcrB transmembrane domain"/>
    <property type="match status" value="2"/>
</dbReference>
<dbReference type="PANTHER" id="PTHR45951">
    <property type="entry name" value="PROTEIN DISPATCHED-RELATED"/>
    <property type="match status" value="1"/>
</dbReference>
<feature type="transmembrane region" description="Helical" evidence="8">
    <location>
        <begin position="577"/>
        <end position="599"/>
    </location>
</feature>
<evidence type="ECO:0000256" key="6">
    <source>
        <dbReference type="ARBA" id="ARBA00038046"/>
    </source>
</evidence>
<evidence type="ECO:0000256" key="7">
    <source>
        <dbReference type="SAM" id="MobiDB-lite"/>
    </source>
</evidence>
<dbReference type="SUPFAM" id="SSF82866">
    <property type="entry name" value="Multidrug efflux transporter AcrB transmembrane domain"/>
    <property type="match status" value="2"/>
</dbReference>
<keyword evidence="2 8" id="KW-0812">Transmembrane</keyword>
<dbReference type="PROSITE" id="PS50156">
    <property type="entry name" value="SSD"/>
    <property type="match status" value="2"/>
</dbReference>
<dbReference type="Pfam" id="PF12349">
    <property type="entry name" value="Sterol-sensing"/>
    <property type="match status" value="1"/>
</dbReference>
<feature type="region of interest" description="Disordered" evidence="7">
    <location>
        <begin position="392"/>
        <end position="425"/>
    </location>
</feature>
<dbReference type="InterPro" id="IPR000731">
    <property type="entry name" value="SSD"/>
</dbReference>
<reference evidence="10" key="1">
    <citation type="journal article" date="2023" name="Mol. Biol. Evol.">
        <title>Third-Generation Sequencing Reveals the Adaptive Role of the Epigenome in Three Deep-Sea Polychaetes.</title>
        <authorList>
            <person name="Perez M."/>
            <person name="Aroh O."/>
            <person name="Sun Y."/>
            <person name="Lan Y."/>
            <person name="Juniper S.K."/>
            <person name="Young C.R."/>
            <person name="Angers B."/>
            <person name="Qian P.Y."/>
        </authorList>
    </citation>
    <scope>NUCLEOTIDE SEQUENCE</scope>
    <source>
        <strain evidence="10">P08H-3</strain>
    </source>
</reference>
<dbReference type="GO" id="GO:0022857">
    <property type="term" value="F:transmembrane transporter activity"/>
    <property type="evidence" value="ECO:0007669"/>
    <property type="project" value="TreeGrafter"/>
</dbReference>
<evidence type="ECO:0000313" key="10">
    <source>
        <dbReference type="EMBL" id="KAK2149300.1"/>
    </source>
</evidence>
<evidence type="ECO:0000256" key="1">
    <source>
        <dbReference type="ARBA" id="ARBA00004141"/>
    </source>
</evidence>
<protein>
    <recommendedName>
        <fullName evidence="9">SSD domain-containing protein</fullName>
    </recommendedName>
</protein>
<feature type="domain" description="SSD" evidence="9">
    <location>
        <begin position="516"/>
        <end position="605"/>
    </location>
</feature>
<organism evidence="10 11">
    <name type="scientific">Paralvinella palmiformis</name>
    <dbReference type="NCBI Taxonomy" id="53620"/>
    <lineage>
        <taxon>Eukaryota</taxon>
        <taxon>Metazoa</taxon>
        <taxon>Spiralia</taxon>
        <taxon>Lophotrochozoa</taxon>
        <taxon>Annelida</taxon>
        <taxon>Polychaeta</taxon>
        <taxon>Sedentaria</taxon>
        <taxon>Canalipalpata</taxon>
        <taxon>Terebellida</taxon>
        <taxon>Terebelliformia</taxon>
        <taxon>Alvinellidae</taxon>
        <taxon>Paralvinella</taxon>
    </lineage>
</organism>
<feature type="transmembrane region" description="Helical" evidence="8">
    <location>
        <begin position="550"/>
        <end position="571"/>
    </location>
</feature>
<feature type="non-terminal residue" evidence="10">
    <location>
        <position position="1"/>
    </location>
</feature>
<feature type="domain" description="SSD" evidence="9">
    <location>
        <begin position="274"/>
        <end position="367"/>
    </location>
</feature>
<keyword evidence="4 8" id="KW-0472">Membrane</keyword>
<comment type="subcellular location">
    <subcellularLocation>
        <location evidence="1">Membrane</location>
        <topology evidence="1">Multi-pass membrane protein</topology>
    </subcellularLocation>
</comment>
<feature type="compositionally biased region" description="Polar residues" evidence="7">
    <location>
        <begin position="411"/>
        <end position="422"/>
    </location>
</feature>
<dbReference type="InterPro" id="IPR052081">
    <property type="entry name" value="Dispatched_Hh_regulator"/>
</dbReference>
<dbReference type="InterPro" id="IPR053958">
    <property type="entry name" value="HMGCR/SNAP/NPC1-like_SSD"/>
</dbReference>
<gene>
    <name evidence="10" type="ORF">LSH36_455g00005</name>
</gene>
<dbReference type="AlphaFoldDB" id="A0AAD9JBL3"/>
<evidence type="ECO:0000256" key="3">
    <source>
        <dbReference type="ARBA" id="ARBA00022989"/>
    </source>
</evidence>
<dbReference type="EMBL" id="JAODUP010000456">
    <property type="protein sequence ID" value="KAK2149300.1"/>
    <property type="molecule type" value="Genomic_DNA"/>
</dbReference>
<keyword evidence="3 8" id="KW-1133">Transmembrane helix</keyword>
<evidence type="ECO:0000256" key="4">
    <source>
        <dbReference type="ARBA" id="ARBA00023136"/>
    </source>
</evidence>
<keyword evidence="11" id="KW-1185">Reference proteome</keyword>
<sequence>DAWQHRNDADDVIKRLLIDDIGPTWSRGYTIDRVALYYTVDGGNVFQKEYFHQIKQIEDSLFSVEQYQTTYCQLDSDLSCLKSTSILRYFDGTFVNLSSVFYDPNFDNIQSVLYEASTNSATKDEFQYFLAKDSKLTPDSAISHITRTSFPLGWPLEGPENDTEKRKKVEDFLLLEFTSVLEVIREGTKDGLEISYISIILFENHVLPQALKDMMLAIGSLFFILIIMWIQTSSFWITGWALFSIVSGFWITNLLYRTIINYAYFGYFHVISIFIVLGIGADDIFVFYNTWKTSGYDHYPSLAHRMSDCYRRAAGTMFFTSFTTMMAFLVGGISPVLPLGSFGIFTGILIGVNYASVIIFFPNVLITHHKYFKNRCCPCCISCYSKDSRHDVKHKSEPKLGSSYKMDNRQETLSQSESNPNTSKKRHLMKLCHKLKFNLTSEETDMLKIRNNSINGERAIDCFLDNMYQYMNISYPLKQSTIESFMETHPDIYDPEQLGDYFYRYFEIMISMNLTILVGLSVDYIVHMAEGYSLSDCSTRRDKIREMLENVGISIVMGAVTTIGAAVFMIFAKIMFFFQFGIFLFCISSFSVIFSLLVFPAVLSVIGPENETGNITKPFRKLHQKWIGRREDDVKCHSCRGKGFRRPNDEDNTNENSPNGFVKNIQNTTLYIKTDP</sequence>
<keyword evidence="5" id="KW-0325">Glycoprotein</keyword>
<comment type="similarity">
    <text evidence="6">Belongs to the dispatched family.</text>
</comment>
<feature type="transmembrane region" description="Helical" evidence="8">
    <location>
        <begin position="342"/>
        <end position="365"/>
    </location>
</feature>
<dbReference type="GO" id="GO:0016020">
    <property type="term" value="C:membrane"/>
    <property type="evidence" value="ECO:0007669"/>
    <property type="project" value="UniProtKB-SubCell"/>
</dbReference>
<dbReference type="Proteomes" id="UP001208570">
    <property type="component" value="Unassembled WGS sequence"/>
</dbReference>